<sequence>MSRSVEMSGNSSSAPGKTRFSGLKDVLSGKLTLTVYPEENANIWQVVVSEEQKEVETYRWVIHPRSRVRHYYLMFMVILTFVNLITIPLDMAFSEDMQGSSHKYWVVFNVFSDVMFCLDVGLNFQMGIFSEDGQAILDRKLIRNDYFKSWFTPDMVAAFPVDIIIIIVEYYYHADTDVLMASKLVRILMFARIFSMIRLLRVPKLLRFCFELENVSDIQLEEAKRFFRIFFMFVLIILVWHWNTCVQYFISLLEEFPDDCWVMQENIKNTTIGEKYSYSSFRAFSQLAWISTKSIQSPTRIAERWTAVVSMVVGSLMCFALVTCLISTVGSMSATGNEYKKKISQLQSSKMFKKLPRALRQRTTAQYKWQYDKKNILDLVSKRLRKDIMADMCPNLLNKGSVFIKHDREFTEAILVKLEYELFQPEDIIIHQGAKASHMFFIEHGQVLMKNKVFEVELSDGDHFGEISFLFGGWQLATVTALTACSLFSLSLKHFEEIEEEFPHVVKELRTVAQQLKDDLEGVELECQVTSASKSVDDDTSGTFVLVN</sequence>
<dbReference type="GO" id="GO:0005249">
    <property type="term" value="F:voltage-gated potassium channel activity"/>
    <property type="evidence" value="ECO:0007669"/>
    <property type="project" value="TreeGrafter"/>
</dbReference>
<dbReference type="PANTHER" id="PTHR45689">
    <property type="entry name" value="I[[H]] CHANNEL, ISOFORM E"/>
    <property type="match status" value="1"/>
</dbReference>
<keyword evidence="6 8" id="KW-0472">Membrane</keyword>
<keyword evidence="4 8" id="KW-1133">Transmembrane helix</keyword>
<dbReference type="InterPro" id="IPR051413">
    <property type="entry name" value="K/Na_HCN_channel"/>
</dbReference>
<dbReference type="SUPFAM" id="SSF51206">
    <property type="entry name" value="cAMP-binding domain-like"/>
    <property type="match status" value="1"/>
</dbReference>
<dbReference type="GO" id="GO:0098855">
    <property type="term" value="C:HCN channel complex"/>
    <property type="evidence" value="ECO:0007669"/>
    <property type="project" value="TreeGrafter"/>
</dbReference>
<dbReference type="Gene3D" id="1.10.287.630">
    <property type="entry name" value="Helix hairpin bin"/>
    <property type="match status" value="1"/>
</dbReference>
<dbReference type="InterPro" id="IPR014710">
    <property type="entry name" value="RmlC-like_jellyroll"/>
</dbReference>
<keyword evidence="7" id="KW-1071">Ligand-gated ion channel</keyword>
<dbReference type="Gene3D" id="2.60.120.10">
    <property type="entry name" value="Jelly Rolls"/>
    <property type="match status" value="1"/>
</dbReference>
<dbReference type="CDD" id="cd00038">
    <property type="entry name" value="CAP_ED"/>
    <property type="match status" value="1"/>
</dbReference>
<dbReference type="InterPro" id="IPR000595">
    <property type="entry name" value="cNMP-bd_dom"/>
</dbReference>
<dbReference type="OrthoDB" id="421226at2759"/>
<evidence type="ECO:0000313" key="11">
    <source>
        <dbReference type="Proteomes" id="UP000579812"/>
    </source>
</evidence>
<dbReference type="PANTHER" id="PTHR45689:SF8">
    <property type="entry name" value="POTASSIUM_SODIUM HYPERPOLARIZATION-ACTIVATED CYCLIC NUCLEOTIDE-GATED CHANNEL 2-LIKE"/>
    <property type="match status" value="1"/>
</dbReference>
<dbReference type="GO" id="GO:0030425">
    <property type="term" value="C:dendrite"/>
    <property type="evidence" value="ECO:0007669"/>
    <property type="project" value="TreeGrafter"/>
</dbReference>
<evidence type="ECO:0000256" key="1">
    <source>
        <dbReference type="ARBA" id="ARBA00004141"/>
    </source>
</evidence>
<evidence type="ECO:0000259" key="9">
    <source>
        <dbReference type="PROSITE" id="PS50042"/>
    </source>
</evidence>
<evidence type="ECO:0000256" key="7">
    <source>
        <dbReference type="ARBA" id="ARBA00023286"/>
    </source>
</evidence>
<organism evidence="10 11">
    <name type="scientific">Onychostoma macrolepis</name>
    <dbReference type="NCBI Taxonomy" id="369639"/>
    <lineage>
        <taxon>Eukaryota</taxon>
        <taxon>Metazoa</taxon>
        <taxon>Chordata</taxon>
        <taxon>Craniata</taxon>
        <taxon>Vertebrata</taxon>
        <taxon>Euteleostomi</taxon>
        <taxon>Actinopterygii</taxon>
        <taxon>Neopterygii</taxon>
        <taxon>Teleostei</taxon>
        <taxon>Ostariophysi</taxon>
        <taxon>Cypriniformes</taxon>
        <taxon>Cyprinidae</taxon>
        <taxon>Acrossocheilinae</taxon>
        <taxon>Onychostoma</taxon>
    </lineage>
</organism>
<feature type="transmembrane region" description="Helical" evidence="8">
    <location>
        <begin position="307"/>
        <end position="332"/>
    </location>
</feature>
<comment type="subcellular location">
    <subcellularLocation>
        <location evidence="1">Membrane</location>
        <topology evidence="1">Multi-pass membrane protein</topology>
    </subcellularLocation>
</comment>
<dbReference type="SUPFAM" id="SSF81324">
    <property type="entry name" value="Voltage-gated potassium channels"/>
    <property type="match status" value="1"/>
</dbReference>
<proteinExistence type="predicted"/>
<dbReference type="Pfam" id="PF00027">
    <property type="entry name" value="cNMP_binding"/>
    <property type="match status" value="1"/>
</dbReference>
<dbReference type="InterPro" id="IPR018488">
    <property type="entry name" value="cNMP-bd_CS"/>
</dbReference>
<keyword evidence="11" id="KW-1185">Reference proteome</keyword>
<reference evidence="10 11" key="1">
    <citation type="submission" date="2020-04" db="EMBL/GenBank/DDBJ databases">
        <title>Chromosome-level genome assembly of a cyprinid fish Onychostoma macrolepis by integration of Nanopore Sequencing, Bionano and Hi-C technology.</title>
        <authorList>
            <person name="Wang D."/>
        </authorList>
    </citation>
    <scope>NUCLEOTIDE SEQUENCE [LARGE SCALE GENOMIC DNA]</scope>
    <source>
        <strain evidence="10">SWU-2019</strain>
        <tissue evidence="10">Muscle</tissue>
    </source>
</reference>
<dbReference type="GO" id="GO:0035725">
    <property type="term" value="P:sodium ion transmembrane transport"/>
    <property type="evidence" value="ECO:0007669"/>
    <property type="project" value="TreeGrafter"/>
</dbReference>
<evidence type="ECO:0000256" key="6">
    <source>
        <dbReference type="ARBA" id="ARBA00023136"/>
    </source>
</evidence>
<dbReference type="PROSITE" id="PS00888">
    <property type="entry name" value="CNMP_BINDING_1"/>
    <property type="match status" value="1"/>
</dbReference>
<evidence type="ECO:0000256" key="2">
    <source>
        <dbReference type="ARBA" id="ARBA00022448"/>
    </source>
</evidence>
<accession>A0A7J6C2W0</accession>
<evidence type="ECO:0000313" key="10">
    <source>
        <dbReference type="EMBL" id="KAF4101073.1"/>
    </source>
</evidence>
<dbReference type="AlphaFoldDB" id="A0A7J6C2W0"/>
<dbReference type="Gene3D" id="1.10.287.70">
    <property type="match status" value="1"/>
</dbReference>
<dbReference type="InterPro" id="IPR005821">
    <property type="entry name" value="Ion_trans_dom"/>
</dbReference>
<evidence type="ECO:0000256" key="3">
    <source>
        <dbReference type="ARBA" id="ARBA00022692"/>
    </source>
</evidence>
<protein>
    <recommendedName>
        <fullName evidence="9">Cyclic nucleotide-binding domain-containing protein</fullName>
    </recommendedName>
</protein>
<feature type="domain" description="Cyclic nucleotide-binding" evidence="9">
    <location>
        <begin position="402"/>
        <end position="498"/>
    </location>
</feature>
<dbReference type="PROSITE" id="PS50042">
    <property type="entry name" value="CNMP_BINDING_3"/>
    <property type="match status" value="1"/>
</dbReference>
<keyword evidence="7" id="KW-0407">Ion channel</keyword>
<dbReference type="GO" id="GO:0030424">
    <property type="term" value="C:axon"/>
    <property type="evidence" value="ECO:0007669"/>
    <property type="project" value="TreeGrafter"/>
</dbReference>
<evidence type="ECO:0000256" key="5">
    <source>
        <dbReference type="ARBA" id="ARBA00023065"/>
    </source>
</evidence>
<evidence type="ECO:0000256" key="8">
    <source>
        <dbReference type="SAM" id="Phobius"/>
    </source>
</evidence>
<keyword evidence="3 8" id="KW-0812">Transmembrane</keyword>
<dbReference type="Pfam" id="PF00520">
    <property type="entry name" value="Ion_trans"/>
    <property type="match status" value="1"/>
</dbReference>
<dbReference type="GO" id="GO:0003254">
    <property type="term" value="P:regulation of membrane depolarization"/>
    <property type="evidence" value="ECO:0007669"/>
    <property type="project" value="TreeGrafter"/>
</dbReference>
<evidence type="ECO:0000256" key="4">
    <source>
        <dbReference type="ARBA" id="ARBA00022989"/>
    </source>
</evidence>
<dbReference type="SMART" id="SM00100">
    <property type="entry name" value="cNMP"/>
    <property type="match status" value="1"/>
</dbReference>
<keyword evidence="5" id="KW-0406">Ion transport</keyword>
<dbReference type="InterPro" id="IPR018490">
    <property type="entry name" value="cNMP-bd_dom_sf"/>
</dbReference>
<feature type="transmembrane region" description="Helical" evidence="8">
    <location>
        <begin position="150"/>
        <end position="172"/>
    </location>
</feature>
<name>A0A7J6C2W0_9TELE</name>
<feature type="transmembrane region" description="Helical" evidence="8">
    <location>
        <begin position="71"/>
        <end position="93"/>
    </location>
</feature>
<feature type="transmembrane region" description="Helical" evidence="8">
    <location>
        <begin position="229"/>
        <end position="250"/>
    </location>
</feature>
<gene>
    <name evidence="10" type="ORF">G5714_017505</name>
</gene>
<dbReference type="Proteomes" id="UP000579812">
    <property type="component" value="Unassembled WGS sequence"/>
</dbReference>
<comment type="caution">
    <text evidence="10">The sequence shown here is derived from an EMBL/GenBank/DDBJ whole genome shotgun (WGS) entry which is preliminary data.</text>
</comment>
<dbReference type="EMBL" id="JAAMOB010000018">
    <property type="protein sequence ID" value="KAF4101073.1"/>
    <property type="molecule type" value="Genomic_DNA"/>
</dbReference>
<keyword evidence="2" id="KW-0813">Transport</keyword>